<dbReference type="Gene3D" id="1.10.10.2910">
    <property type="match status" value="1"/>
</dbReference>
<evidence type="ECO:0000259" key="1">
    <source>
        <dbReference type="Pfam" id="PF06114"/>
    </source>
</evidence>
<dbReference type="EMBL" id="CP039126">
    <property type="protein sequence ID" value="QMW81229.1"/>
    <property type="molecule type" value="Genomic_DNA"/>
</dbReference>
<dbReference type="Proteomes" id="UP000515789">
    <property type="component" value="Chromosome"/>
</dbReference>
<gene>
    <name evidence="2" type="ORF">E5259_28725</name>
</gene>
<dbReference type="InterPro" id="IPR010359">
    <property type="entry name" value="IrrE_HExxH"/>
</dbReference>
<reference evidence="2 3" key="1">
    <citation type="submission" date="2019-04" db="EMBL/GenBank/DDBJ databases">
        <authorList>
            <person name="Schori C."/>
            <person name="Ahrens C."/>
        </authorList>
    </citation>
    <scope>NUCLEOTIDE SEQUENCE [LARGE SCALE GENOMIC DNA]</scope>
    <source>
        <strain evidence="2 3">DSM 2950</strain>
    </source>
</reference>
<accession>A0A7G5N2Y6</accession>
<feature type="domain" description="IrrE N-terminal-like" evidence="1">
    <location>
        <begin position="28"/>
        <end position="123"/>
    </location>
</feature>
<proteinExistence type="predicted"/>
<name>A0A7G5N2Y6_9FIRM</name>
<evidence type="ECO:0000313" key="2">
    <source>
        <dbReference type="EMBL" id="QMW81229.1"/>
    </source>
</evidence>
<dbReference type="Pfam" id="PF06114">
    <property type="entry name" value="Peptidase_M78"/>
    <property type="match status" value="1"/>
</dbReference>
<organism evidence="2 3">
    <name type="scientific">Blautia producta</name>
    <dbReference type="NCBI Taxonomy" id="33035"/>
    <lineage>
        <taxon>Bacteria</taxon>
        <taxon>Bacillati</taxon>
        <taxon>Bacillota</taxon>
        <taxon>Clostridia</taxon>
        <taxon>Lachnospirales</taxon>
        <taxon>Lachnospiraceae</taxon>
        <taxon>Blautia</taxon>
    </lineage>
</organism>
<protein>
    <submittedName>
        <fullName evidence="2">ImmA/IrrE family metallo-endopeptidase</fullName>
    </submittedName>
</protein>
<dbReference type="SUPFAM" id="SSF55486">
    <property type="entry name" value="Metalloproteases ('zincins'), catalytic domain"/>
    <property type="match status" value="1"/>
</dbReference>
<sequence>MVLDRRINRIVAYYVRRFGTADPFRIARELGIKVFYHPLGSSTVGMYKYLEHTKCIFINSDIDDEEYLKIVMAHELGHAILHWKENCCFMAHKTLLLTSRIESDANMFAAYLLIDDEMLKEFSGYTREQFCQCTGYPMELIELRLK</sequence>
<dbReference type="PANTHER" id="PTHR43236:SF2">
    <property type="entry name" value="BLL0069 PROTEIN"/>
    <property type="match status" value="1"/>
</dbReference>
<evidence type="ECO:0000313" key="3">
    <source>
        <dbReference type="Proteomes" id="UP000515789"/>
    </source>
</evidence>
<dbReference type="AlphaFoldDB" id="A0A7G5N2Y6"/>
<dbReference type="PANTHER" id="PTHR43236">
    <property type="entry name" value="ANTITOXIN HIGA1"/>
    <property type="match status" value="1"/>
</dbReference>
<dbReference type="InterPro" id="IPR052345">
    <property type="entry name" value="Rad_response_metalloprotease"/>
</dbReference>